<evidence type="ECO:0000256" key="8">
    <source>
        <dbReference type="ARBA" id="ARBA00023136"/>
    </source>
</evidence>
<protein>
    <submittedName>
        <fullName evidence="16">Nectin-4</fullName>
    </submittedName>
</protein>
<dbReference type="OrthoDB" id="8872282at2759"/>
<feature type="domain" description="Ig-like" evidence="14">
    <location>
        <begin position="151"/>
        <end position="235"/>
    </location>
</feature>
<keyword evidence="10" id="KW-0325">Glycoprotein</keyword>
<dbReference type="GO" id="GO:0007157">
    <property type="term" value="P:heterophilic cell-cell adhesion via plasma membrane cell adhesion molecules"/>
    <property type="evidence" value="ECO:0007669"/>
    <property type="project" value="TreeGrafter"/>
</dbReference>
<reference evidence="16" key="1">
    <citation type="submission" date="2025-08" db="UniProtKB">
        <authorList>
            <consortium name="RefSeq"/>
        </authorList>
    </citation>
    <scope>IDENTIFICATION</scope>
</reference>
<organism evidence="15 16">
    <name type="scientific">Austrofundulus limnaeus</name>
    <name type="common">Annual killifish</name>
    <dbReference type="NCBI Taxonomy" id="52670"/>
    <lineage>
        <taxon>Eukaryota</taxon>
        <taxon>Metazoa</taxon>
        <taxon>Chordata</taxon>
        <taxon>Craniata</taxon>
        <taxon>Vertebrata</taxon>
        <taxon>Euteleostomi</taxon>
        <taxon>Actinopterygii</taxon>
        <taxon>Neopterygii</taxon>
        <taxon>Teleostei</taxon>
        <taxon>Neoteleostei</taxon>
        <taxon>Acanthomorphata</taxon>
        <taxon>Ovalentaria</taxon>
        <taxon>Atherinomorphae</taxon>
        <taxon>Cyprinodontiformes</taxon>
        <taxon>Rivulidae</taxon>
        <taxon>Austrofundulus</taxon>
    </lineage>
</organism>
<dbReference type="InParanoid" id="A0A2I4BL47"/>
<dbReference type="GO" id="GO:0005912">
    <property type="term" value="C:adherens junction"/>
    <property type="evidence" value="ECO:0007669"/>
    <property type="project" value="TreeGrafter"/>
</dbReference>
<dbReference type="InterPro" id="IPR003599">
    <property type="entry name" value="Ig_sub"/>
</dbReference>
<feature type="chain" id="PRO_5014182763" evidence="13">
    <location>
        <begin position="32"/>
        <end position="587"/>
    </location>
</feature>
<evidence type="ECO:0000313" key="15">
    <source>
        <dbReference type="Proteomes" id="UP000192220"/>
    </source>
</evidence>
<dbReference type="PANTHER" id="PTHR23277">
    <property type="entry name" value="NECTIN-RELATED"/>
    <property type="match status" value="1"/>
</dbReference>
<feature type="region of interest" description="Disordered" evidence="11">
    <location>
        <begin position="491"/>
        <end position="551"/>
    </location>
</feature>
<keyword evidence="15" id="KW-1185">Reference proteome</keyword>
<keyword evidence="7 12" id="KW-1133">Transmembrane helix</keyword>
<dbReference type="InterPro" id="IPR013783">
    <property type="entry name" value="Ig-like_fold"/>
</dbReference>
<proteinExistence type="inferred from homology"/>
<dbReference type="InterPro" id="IPR007110">
    <property type="entry name" value="Ig-like_dom"/>
</dbReference>
<keyword evidence="9" id="KW-1015">Disulfide bond</keyword>
<sequence length="587" mass="65549">MKMLLLLKMLRIRTQAELLTLFVLTAASVRGDFVEPQEPVTYLRSPTDSPTRLPCQYKVEGEAQVVQVTWSKELPDGTEEMIILAHFTEGQKSFGPYASRVKFESLEPTKNSALIIISTQESDEGSYTCKISTFPDGNFERGVELTVWTLPISSVDPLVVVEGQLYGVVATCRAVGRPLPELSWDTDLRGTSQRRVSEGGAVSIHYSLRPERWMNGRKLDCLVAHPGLEQPRRISNNLVVLYPPDPIISTPTSKWEVGMEKAELVCSGRGYPESQAITWKWEGGALPKGVRVSGEKLVFDRALQANDSGVYECKVKNPLGEGKDEYRVLILAESGTDIPDVGRKLLIIIGVAAGVAVTMLVVVVLLVRRRHQKKTKNLKMQLKEKTEEIDNLSRPGSVRRLNSDLKMQSEEYILLKIDKRTLNSQMSLERPVFKGSQSTMGGNWGSGGVVDRDEYGRPVVWREDEESLRAVELDGEKEERRRRVESYVKNSNMSLDSGLPSSLVPMKPQHDDCTGPREPDLGHQQEGSPASGDEWLPTRSEADEDEGSCSSHKISTTLANHFYYYNGVLRPRPHSNAILLHPQPQII</sequence>
<dbReference type="InterPro" id="IPR013106">
    <property type="entry name" value="Ig_V-set"/>
</dbReference>
<keyword evidence="4 13" id="KW-0732">Signal</keyword>
<evidence type="ECO:0000256" key="12">
    <source>
        <dbReference type="SAM" id="Phobius"/>
    </source>
</evidence>
<dbReference type="InterPro" id="IPR051427">
    <property type="entry name" value="Nectin/Nectin-like"/>
</dbReference>
<evidence type="ECO:0000256" key="5">
    <source>
        <dbReference type="ARBA" id="ARBA00022737"/>
    </source>
</evidence>
<evidence type="ECO:0000256" key="2">
    <source>
        <dbReference type="ARBA" id="ARBA00007810"/>
    </source>
</evidence>
<dbReference type="SUPFAM" id="SSF48726">
    <property type="entry name" value="Immunoglobulin"/>
    <property type="match status" value="3"/>
</dbReference>
<feature type="domain" description="Ig-like" evidence="14">
    <location>
        <begin position="244"/>
        <end position="329"/>
    </location>
</feature>
<evidence type="ECO:0000256" key="4">
    <source>
        <dbReference type="ARBA" id="ARBA00022729"/>
    </source>
</evidence>
<evidence type="ECO:0000256" key="13">
    <source>
        <dbReference type="SAM" id="SignalP"/>
    </source>
</evidence>
<dbReference type="PROSITE" id="PS50835">
    <property type="entry name" value="IG_LIKE"/>
    <property type="match status" value="3"/>
</dbReference>
<comment type="subcellular location">
    <subcellularLocation>
        <location evidence="1">Membrane</location>
        <topology evidence="1">Single-pass membrane protein</topology>
    </subcellularLocation>
</comment>
<dbReference type="Pfam" id="PF08205">
    <property type="entry name" value="C2-set_2"/>
    <property type="match status" value="1"/>
</dbReference>
<dbReference type="AlphaFoldDB" id="A0A2I4BL47"/>
<name>A0A2I4BL47_AUSLI</name>
<dbReference type="Proteomes" id="UP000192220">
    <property type="component" value="Unplaced"/>
</dbReference>
<evidence type="ECO:0000256" key="7">
    <source>
        <dbReference type="ARBA" id="ARBA00022989"/>
    </source>
</evidence>
<dbReference type="Gene3D" id="2.60.40.10">
    <property type="entry name" value="Immunoglobulins"/>
    <property type="match status" value="3"/>
</dbReference>
<evidence type="ECO:0000256" key="3">
    <source>
        <dbReference type="ARBA" id="ARBA00022692"/>
    </source>
</evidence>
<keyword evidence="5" id="KW-0677">Repeat</keyword>
<feature type="domain" description="Ig-like" evidence="14">
    <location>
        <begin position="36"/>
        <end position="146"/>
    </location>
</feature>
<dbReference type="Pfam" id="PF07686">
    <property type="entry name" value="V-set"/>
    <property type="match status" value="1"/>
</dbReference>
<dbReference type="SMART" id="SM00409">
    <property type="entry name" value="IG"/>
    <property type="match status" value="2"/>
</dbReference>
<dbReference type="STRING" id="52670.A0A2I4BL47"/>
<evidence type="ECO:0000259" key="14">
    <source>
        <dbReference type="PROSITE" id="PS50835"/>
    </source>
</evidence>
<keyword evidence="8 12" id="KW-0472">Membrane</keyword>
<feature type="transmembrane region" description="Helical" evidence="12">
    <location>
        <begin position="345"/>
        <end position="367"/>
    </location>
</feature>
<evidence type="ECO:0000313" key="16">
    <source>
        <dbReference type="RefSeq" id="XP_013868465.1"/>
    </source>
</evidence>
<comment type="similarity">
    <text evidence="2">Belongs to the nectin family.</text>
</comment>
<evidence type="ECO:0000256" key="9">
    <source>
        <dbReference type="ARBA" id="ARBA00023157"/>
    </source>
</evidence>
<dbReference type="GO" id="GO:0016020">
    <property type="term" value="C:membrane"/>
    <property type="evidence" value="ECO:0007669"/>
    <property type="project" value="UniProtKB-SubCell"/>
</dbReference>
<keyword evidence="6" id="KW-0130">Cell adhesion</keyword>
<dbReference type="Pfam" id="PF13927">
    <property type="entry name" value="Ig_3"/>
    <property type="match status" value="1"/>
</dbReference>
<feature type="compositionally biased region" description="Basic and acidic residues" evidence="11">
    <location>
        <begin position="508"/>
        <end position="523"/>
    </location>
</feature>
<dbReference type="FunCoup" id="A0A2I4BL47">
    <property type="interactions" value="328"/>
</dbReference>
<dbReference type="InterPro" id="IPR013162">
    <property type="entry name" value="CD80_C2-set"/>
</dbReference>
<keyword evidence="3 12" id="KW-0812">Transmembrane</keyword>
<dbReference type="PANTHER" id="PTHR23277:SF11">
    <property type="entry name" value="NECTIN-4"/>
    <property type="match status" value="1"/>
</dbReference>
<dbReference type="RefSeq" id="XP_013868465.1">
    <property type="nucleotide sequence ID" value="XM_014013011.1"/>
</dbReference>
<accession>A0A2I4BL47</accession>
<evidence type="ECO:0000256" key="11">
    <source>
        <dbReference type="SAM" id="MobiDB-lite"/>
    </source>
</evidence>
<evidence type="ECO:0000256" key="10">
    <source>
        <dbReference type="ARBA" id="ARBA00023180"/>
    </source>
</evidence>
<evidence type="ECO:0000256" key="1">
    <source>
        <dbReference type="ARBA" id="ARBA00004167"/>
    </source>
</evidence>
<dbReference type="GO" id="GO:0007156">
    <property type="term" value="P:homophilic cell adhesion via plasma membrane adhesion molecules"/>
    <property type="evidence" value="ECO:0007669"/>
    <property type="project" value="TreeGrafter"/>
</dbReference>
<evidence type="ECO:0000256" key="6">
    <source>
        <dbReference type="ARBA" id="ARBA00022889"/>
    </source>
</evidence>
<dbReference type="InterPro" id="IPR036179">
    <property type="entry name" value="Ig-like_dom_sf"/>
</dbReference>
<feature type="signal peptide" evidence="13">
    <location>
        <begin position="1"/>
        <end position="31"/>
    </location>
</feature>
<dbReference type="KEGG" id="alim:106520761"/>
<dbReference type="CDD" id="cd00096">
    <property type="entry name" value="Ig"/>
    <property type="match status" value="1"/>
</dbReference>
<gene>
    <name evidence="16" type="primary">nectin4b</name>
</gene>
<dbReference type="CTD" id="794920"/>